<name>A0A8B6G366_MYTGA</name>
<dbReference type="AlphaFoldDB" id="A0A8B6G366"/>
<sequence>MFVESDTSDEYEFNPKEGIDYLYDYSCSSLLTQDLSAVEDIDIKTFYIQWLLQHHQDNIKFFNPITDGLSGDFHHKSSRKIKSVDLEQALLSLGQRLNLKVIEELITIQAAGRANSRTLAENCFLILLDNLASDNILVVQNVYNPEYNPSSYSVDQRTIDKSSENCKLRGTFCKGQTYINFIQ</sequence>
<reference evidence="1" key="1">
    <citation type="submission" date="2018-11" db="EMBL/GenBank/DDBJ databases">
        <authorList>
            <person name="Alioto T."/>
            <person name="Alioto T."/>
        </authorList>
    </citation>
    <scope>NUCLEOTIDE SEQUENCE</scope>
</reference>
<gene>
    <name evidence="1" type="ORF">MGAL_10B011063</name>
</gene>
<protein>
    <submittedName>
        <fullName evidence="1">Uncharacterized protein</fullName>
    </submittedName>
</protein>
<dbReference type="EMBL" id="UYJE01007805">
    <property type="protein sequence ID" value="VDI58031.1"/>
    <property type="molecule type" value="Genomic_DNA"/>
</dbReference>
<evidence type="ECO:0000313" key="2">
    <source>
        <dbReference type="Proteomes" id="UP000596742"/>
    </source>
</evidence>
<accession>A0A8B6G366</accession>
<organism evidence="1 2">
    <name type="scientific">Mytilus galloprovincialis</name>
    <name type="common">Mediterranean mussel</name>
    <dbReference type="NCBI Taxonomy" id="29158"/>
    <lineage>
        <taxon>Eukaryota</taxon>
        <taxon>Metazoa</taxon>
        <taxon>Spiralia</taxon>
        <taxon>Lophotrochozoa</taxon>
        <taxon>Mollusca</taxon>
        <taxon>Bivalvia</taxon>
        <taxon>Autobranchia</taxon>
        <taxon>Pteriomorphia</taxon>
        <taxon>Mytilida</taxon>
        <taxon>Mytiloidea</taxon>
        <taxon>Mytilidae</taxon>
        <taxon>Mytilinae</taxon>
        <taxon>Mytilus</taxon>
    </lineage>
</organism>
<keyword evidence="2" id="KW-1185">Reference proteome</keyword>
<dbReference type="Proteomes" id="UP000596742">
    <property type="component" value="Unassembled WGS sequence"/>
</dbReference>
<evidence type="ECO:0000313" key="1">
    <source>
        <dbReference type="EMBL" id="VDI58031.1"/>
    </source>
</evidence>
<proteinExistence type="predicted"/>
<comment type="caution">
    <text evidence="1">The sequence shown here is derived from an EMBL/GenBank/DDBJ whole genome shotgun (WGS) entry which is preliminary data.</text>
</comment>